<feature type="domain" description="Arabidopsis retrotransposon Orf1 C-terminal" evidence="3">
    <location>
        <begin position="34"/>
        <end position="217"/>
    </location>
</feature>
<protein>
    <recommendedName>
        <fullName evidence="3">Arabidopsis retrotransposon Orf1 C-terminal domain-containing protein</fullName>
    </recommendedName>
</protein>
<dbReference type="Proteomes" id="UP001157006">
    <property type="component" value="Chromosome 4"/>
</dbReference>
<evidence type="ECO:0000259" key="3">
    <source>
        <dbReference type="Pfam" id="PF03078"/>
    </source>
</evidence>
<organism evidence="4 5">
    <name type="scientific">Vicia faba</name>
    <name type="common">Broad bean</name>
    <name type="synonym">Faba vulgaris</name>
    <dbReference type="NCBI Taxonomy" id="3906"/>
    <lineage>
        <taxon>Eukaryota</taxon>
        <taxon>Viridiplantae</taxon>
        <taxon>Streptophyta</taxon>
        <taxon>Embryophyta</taxon>
        <taxon>Tracheophyta</taxon>
        <taxon>Spermatophyta</taxon>
        <taxon>Magnoliopsida</taxon>
        <taxon>eudicotyledons</taxon>
        <taxon>Gunneridae</taxon>
        <taxon>Pentapetalae</taxon>
        <taxon>rosids</taxon>
        <taxon>fabids</taxon>
        <taxon>Fabales</taxon>
        <taxon>Fabaceae</taxon>
        <taxon>Papilionoideae</taxon>
        <taxon>50 kb inversion clade</taxon>
        <taxon>NPAAA clade</taxon>
        <taxon>Hologalegina</taxon>
        <taxon>IRL clade</taxon>
        <taxon>Fabeae</taxon>
        <taxon>Vicia</taxon>
    </lineage>
</organism>
<evidence type="ECO:0000256" key="2">
    <source>
        <dbReference type="SAM" id="Phobius"/>
    </source>
</evidence>
<evidence type="ECO:0000313" key="4">
    <source>
        <dbReference type="EMBL" id="CAI8608719.1"/>
    </source>
</evidence>
<gene>
    <name evidence="4" type="ORF">VFH_IV099320</name>
</gene>
<name>A0AAV1AF59_VICFA</name>
<keyword evidence="2" id="KW-0812">Transmembrane</keyword>
<feature type="region of interest" description="Disordered" evidence="1">
    <location>
        <begin position="1"/>
        <end position="20"/>
    </location>
</feature>
<proteinExistence type="predicted"/>
<dbReference type="Pfam" id="PF03078">
    <property type="entry name" value="ATHILA"/>
    <property type="match status" value="1"/>
</dbReference>
<keyword evidence="2" id="KW-0472">Membrane</keyword>
<reference evidence="4 5" key="1">
    <citation type="submission" date="2023-01" db="EMBL/GenBank/DDBJ databases">
        <authorList>
            <person name="Kreplak J."/>
        </authorList>
    </citation>
    <scope>NUCLEOTIDE SEQUENCE [LARGE SCALE GENOMIC DNA]</scope>
</reference>
<keyword evidence="2" id="KW-1133">Transmembrane helix</keyword>
<evidence type="ECO:0000256" key="1">
    <source>
        <dbReference type="SAM" id="MobiDB-lite"/>
    </source>
</evidence>
<dbReference type="InterPro" id="IPR004312">
    <property type="entry name" value="ATHILA_Orf1_C"/>
</dbReference>
<sequence>MAPRNNQRQVKLDRPPPDLSNIIFRDNDDGQQQQKYKKFYTRSVVPTKYVSSECLETLGMTDSIVFMLNNTGLTSLYTNSCPIYEPLVLEFLSSFSYTTPVDDPYTTGTANFRMFNQEYSLNQERVAELLSFTRGEHVHYKPFDDDHDLSWDQVGFSLWNDLTGQTTESWRDLYASQIHNPALRYFHRVLDNTIFGRTNNHKVNQNELFIIFCALNGKAVNVAPFMLSHIHTCVNAAGTNPFVFGGIITSLAYALGLSAELFSLLQYMMPATLLDVIYCRDSHIISPRHDGRFTLVINHRQIPDFVLPCPNRIDVRVCANCRYALDAPAAQQPNNPAANFAAMQAHMLRQDQLFHAMQQN</sequence>
<accession>A0AAV1AF59</accession>
<dbReference type="EMBL" id="OX451739">
    <property type="protein sequence ID" value="CAI8608719.1"/>
    <property type="molecule type" value="Genomic_DNA"/>
</dbReference>
<keyword evidence="5" id="KW-1185">Reference proteome</keyword>
<evidence type="ECO:0000313" key="5">
    <source>
        <dbReference type="Proteomes" id="UP001157006"/>
    </source>
</evidence>
<feature type="transmembrane region" description="Helical" evidence="2">
    <location>
        <begin position="242"/>
        <end position="265"/>
    </location>
</feature>
<dbReference type="AlphaFoldDB" id="A0AAV1AF59"/>